<evidence type="ECO:0000259" key="7">
    <source>
        <dbReference type="Pfam" id="PF14527"/>
    </source>
</evidence>
<dbReference type="HAMAP" id="MF_01420">
    <property type="entry name" value="HTH_type_WhiA"/>
    <property type="match status" value="1"/>
</dbReference>
<dbReference type="Pfam" id="PF02650">
    <property type="entry name" value="HTH_WhiA"/>
    <property type="match status" value="1"/>
</dbReference>
<evidence type="ECO:0000259" key="5">
    <source>
        <dbReference type="Pfam" id="PF02650"/>
    </source>
</evidence>
<evidence type="ECO:0000259" key="6">
    <source>
        <dbReference type="Pfam" id="PF10298"/>
    </source>
</evidence>
<evidence type="ECO:0000256" key="3">
    <source>
        <dbReference type="ARBA" id="ARBA00023306"/>
    </source>
</evidence>
<feature type="domain" description="Sporulation regulator WhiA C-terminal" evidence="5">
    <location>
        <begin position="226"/>
        <end position="308"/>
    </location>
</feature>
<comment type="similarity">
    <text evidence="4">Belongs to the WhiA family.</text>
</comment>
<dbReference type="Pfam" id="PF14527">
    <property type="entry name" value="LAGLIDADG_WhiA"/>
    <property type="match status" value="1"/>
</dbReference>
<protein>
    <recommendedName>
        <fullName evidence="4">Probable cell division protein WhiA</fullName>
    </recommendedName>
</protein>
<dbReference type="EMBL" id="FXUF01000002">
    <property type="protein sequence ID" value="SMP45469.1"/>
    <property type="molecule type" value="Genomic_DNA"/>
</dbReference>
<keyword evidence="1 4" id="KW-0132">Cell division</keyword>
<dbReference type="InterPro" id="IPR003802">
    <property type="entry name" value="Sporulation_regulator_WhiA"/>
</dbReference>
<dbReference type="GO" id="GO:0003677">
    <property type="term" value="F:DNA binding"/>
    <property type="evidence" value="ECO:0007669"/>
    <property type="project" value="UniProtKB-UniRule"/>
</dbReference>
<dbReference type="InterPro" id="IPR027434">
    <property type="entry name" value="Homing_endonucl"/>
</dbReference>
<comment type="caution">
    <text evidence="8">The sequence shown here is derived from an EMBL/GenBank/DDBJ whole genome shotgun (WGS) entry which is preliminary data.</text>
</comment>
<organism evidence="8 9">
    <name type="scientific">Anoxynatronum buryatiense</name>
    <dbReference type="NCBI Taxonomy" id="489973"/>
    <lineage>
        <taxon>Bacteria</taxon>
        <taxon>Bacillati</taxon>
        <taxon>Bacillota</taxon>
        <taxon>Clostridia</taxon>
        <taxon>Eubacteriales</taxon>
        <taxon>Clostridiaceae</taxon>
        <taxon>Anoxynatronum</taxon>
    </lineage>
</organism>
<evidence type="ECO:0000256" key="4">
    <source>
        <dbReference type="HAMAP-Rule" id="MF_01420"/>
    </source>
</evidence>
<dbReference type="SUPFAM" id="SSF55608">
    <property type="entry name" value="Homing endonucleases"/>
    <property type="match status" value="1"/>
</dbReference>
<dbReference type="Pfam" id="PF10298">
    <property type="entry name" value="WhiA_N"/>
    <property type="match status" value="1"/>
</dbReference>
<dbReference type="InterPro" id="IPR023054">
    <property type="entry name" value="Sporulation_regulator_WhiA_C"/>
</dbReference>
<dbReference type="InterPro" id="IPR039518">
    <property type="entry name" value="WhiA_LAGLIDADG_dom"/>
</dbReference>
<dbReference type="InterPro" id="IPR018478">
    <property type="entry name" value="Sporu_reg_WhiA_N_dom"/>
</dbReference>
<comment type="function">
    <text evidence="4">Involved in cell division and chromosome segregation.</text>
</comment>
<dbReference type="AlphaFoldDB" id="A0AA45WU72"/>
<dbReference type="Proteomes" id="UP001158066">
    <property type="component" value="Unassembled WGS sequence"/>
</dbReference>
<keyword evidence="9" id="KW-1185">Reference proteome</keyword>
<evidence type="ECO:0000313" key="9">
    <source>
        <dbReference type="Proteomes" id="UP001158066"/>
    </source>
</evidence>
<keyword evidence="2 4" id="KW-0238">DNA-binding</keyword>
<proteinExistence type="inferred from homology"/>
<dbReference type="GO" id="GO:0043937">
    <property type="term" value="P:regulation of sporulation"/>
    <property type="evidence" value="ECO:0007669"/>
    <property type="project" value="InterPro"/>
</dbReference>
<dbReference type="RefSeq" id="WP_283408216.1">
    <property type="nucleotide sequence ID" value="NZ_FXUF01000002.1"/>
</dbReference>
<feature type="domain" description="WhiA LAGLIDADG-like" evidence="7">
    <location>
        <begin position="132"/>
        <end position="223"/>
    </location>
</feature>
<evidence type="ECO:0000256" key="1">
    <source>
        <dbReference type="ARBA" id="ARBA00022618"/>
    </source>
</evidence>
<dbReference type="PANTHER" id="PTHR37307">
    <property type="entry name" value="CELL DIVISION PROTEIN WHIA-RELATED"/>
    <property type="match status" value="1"/>
</dbReference>
<sequence length="326" mass="37175">MSFSTDTKEELARIIPEDRCCQLAELSALIRMAGMLELAGPGDLRIQLSTENPSTARKIFKLVKRIYGFQAEIQVRQTPRFNKSKQYALLLEAPEESRQMLKETGILMETEQGITLLEEVPSALIKNRCCRRAFLRGAFLGGGSISAPEKNYHLEFVSSNESHIDSIQKILRRFQLQGKYILRKGHHVLYLKEGEQIVDLLNIMGAHHALLALENIRILKQMRNNINRIVNCETANLSKTVQASMRQVEMIQFIDRRIGIQNLSQSLREVAIARLKYPEASLKELGEQINPPVGKSGINHRFRKLEQLEVRLKTQKMTSLDGNVEK</sequence>
<feature type="domain" description="Sporulation transcription regulator WhiA N-terminal" evidence="6">
    <location>
        <begin position="19"/>
        <end position="107"/>
    </location>
</feature>
<reference evidence="8" key="1">
    <citation type="submission" date="2017-05" db="EMBL/GenBank/DDBJ databases">
        <authorList>
            <person name="Varghese N."/>
            <person name="Submissions S."/>
        </authorList>
    </citation>
    <scope>NUCLEOTIDE SEQUENCE</scope>
    <source>
        <strain evidence="8">Su22</strain>
    </source>
</reference>
<evidence type="ECO:0000313" key="8">
    <source>
        <dbReference type="EMBL" id="SMP45469.1"/>
    </source>
</evidence>
<name>A0AA45WU72_9CLOT</name>
<dbReference type="PANTHER" id="PTHR37307:SF1">
    <property type="entry name" value="CELL DIVISION PROTEIN WHIA-RELATED"/>
    <property type="match status" value="1"/>
</dbReference>
<accession>A0AA45WU72</accession>
<gene>
    <name evidence="4" type="primary">whiA</name>
    <name evidence="8" type="ORF">SAMN06296020_102314</name>
</gene>
<dbReference type="NCBIfam" id="TIGR00647">
    <property type="entry name" value="DNA_bind_WhiA"/>
    <property type="match status" value="1"/>
</dbReference>
<evidence type="ECO:0000256" key="2">
    <source>
        <dbReference type="ARBA" id="ARBA00023125"/>
    </source>
</evidence>
<dbReference type="Gene3D" id="3.10.28.10">
    <property type="entry name" value="Homing endonucleases"/>
    <property type="match status" value="1"/>
</dbReference>
<dbReference type="GO" id="GO:0051301">
    <property type="term" value="P:cell division"/>
    <property type="evidence" value="ECO:0007669"/>
    <property type="project" value="UniProtKB-UniRule"/>
</dbReference>
<keyword evidence="3 4" id="KW-0131">Cell cycle</keyword>